<name>A0ABR1VQG4_9PEZI</name>
<evidence type="ECO:0000313" key="1">
    <source>
        <dbReference type="EMBL" id="KAK8073407.1"/>
    </source>
</evidence>
<protein>
    <submittedName>
        <fullName evidence="1">Uncharacterized protein</fullName>
    </submittedName>
</protein>
<dbReference type="GeneID" id="92088778"/>
<dbReference type="EMBL" id="JAQQWL010000005">
    <property type="protein sequence ID" value="KAK8073407.1"/>
    <property type="molecule type" value="Genomic_DNA"/>
</dbReference>
<proteinExistence type="predicted"/>
<accession>A0ABR1VQG4</accession>
<sequence>MQIFKPLFALGVGCLAVLGTPIASLLDHHKRSTVDPSAVSLDVRAVPNVVKVELWDGLGTGTKTNPTYKAKLSTGIVGNPTHADVAEYARKGWEHMMTQSPRQKDTHLMAALYIPTRRSLFLSSVPDGPAIGHINDDGATAAPAWWSQVQNRQPPRVLHAEDSAASLYEDSLTTKLAAGAQYPTGSFIAVYGIVNGKAKDAVPLCSGGGDRPLDPPCQTVFTNLGVGF</sequence>
<gene>
    <name evidence="1" type="ORF">PG994_004306</name>
</gene>
<organism evidence="1 2">
    <name type="scientific">Apiospora phragmitis</name>
    <dbReference type="NCBI Taxonomy" id="2905665"/>
    <lineage>
        <taxon>Eukaryota</taxon>
        <taxon>Fungi</taxon>
        <taxon>Dikarya</taxon>
        <taxon>Ascomycota</taxon>
        <taxon>Pezizomycotina</taxon>
        <taxon>Sordariomycetes</taxon>
        <taxon>Xylariomycetidae</taxon>
        <taxon>Amphisphaeriales</taxon>
        <taxon>Apiosporaceae</taxon>
        <taxon>Apiospora</taxon>
    </lineage>
</organism>
<dbReference type="Proteomes" id="UP001480595">
    <property type="component" value="Unassembled WGS sequence"/>
</dbReference>
<keyword evidence="2" id="KW-1185">Reference proteome</keyword>
<comment type="caution">
    <text evidence="1">The sequence shown here is derived from an EMBL/GenBank/DDBJ whole genome shotgun (WGS) entry which is preliminary data.</text>
</comment>
<reference evidence="1 2" key="1">
    <citation type="submission" date="2023-01" db="EMBL/GenBank/DDBJ databases">
        <title>Analysis of 21 Apiospora genomes using comparative genomics revels a genus with tremendous synthesis potential of carbohydrate active enzymes and secondary metabolites.</title>
        <authorList>
            <person name="Sorensen T."/>
        </authorList>
    </citation>
    <scope>NUCLEOTIDE SEQUENCE [LARGE SCALE GENOMIC DNA]</scope>
    <source>
        <strain evidence="1 2">CBS 135458</strain>
    </source>
</reference>
<dbReference type="RefSeq" id="XP_066717882.1">
    <property type="nucleotide sequence ID" value="XM_066855715.1"/>
</dbReference>
<evidence type="ECO:0000313" key="2">
    <source>
        <dbReference type="Proteomes" id="UP001480595"/>
    </source>
</evidence>